<dbReference type="GO" id="GO:0005662">
    <property type="term" value="C:DNA replication factor A complex"/>
    <property type="evidence" value="ECO:0007669"/>
    <property type="project" value="TreeGrafter"/>
</dbReference>
<keyword evidence="3" id="KW-0539">Nucleus</keyword>
<organism evidence="4 5">
    <name type="scientific">Phlebiopsis gigantea (strain 11061_1 CR5-6)</name>
    <name type="common">White-rot fungus</name>
    <name type="synonym">Peniophora gigantea</name>
    <dbReference type="NCBI Taxonomy" id="745531"/>
    <lineage>
        <taxon>Eukaryota</taxon>
        <taxon>Fungi</taxon>
        <taxon>Dikarya</taxon>
        <taxon>Basidiomycota</taxon>
        <taxon>Agaricomycotina</taxon>
        <taxon>Agaricomycetes</taxon>
        <taxon>Polyporales</taxon>
        <taxon>Phanerochaetaceae</taxon>
        <taxon>Phlebiopsis</taxon>
    </lineage>
</organism>
<evidence type="ECO:0000256" key="3">
    <source>
        <dbReference type="ARBA" id="ARBA00023242"/>
    </source>
</evidence>
<evidence type="ECO:0000313" key="4">
    <source>
        <dbReference type="EMBL" id="KIP12337.1"/>
    </source>
</evidence>
<dbReference type="InterPro" id="IPR013970">
    <property type="entry name" value="Rfa2"/>
</dbReference>
<dbReference type="GO" id="GO:0003684">
    <property type="term" value="F:damaged DNA binding"/>
    <property type="evidence" value="ECO:0007669"/>
    <property type="project" value="TreeGrafter"/>
</dbReference>
<evidence type="ECO:0000256" key="1">
    <source>
        <dbReference type="ARBA" id="ARBA00004123"/>
    </source>
</evidence>
<dbReference type="GO" id="GO:0006260">
    <property type="term" value="P:DNA replication"/>
    <property type="evidence" value="ECO:0007669"/>
    <property type="project" value="InterPro"/>
</dbReference>
<sequence>MADFTSPLVNSARLPDYQNKTVRLPCEVIRSDPNANEVVVKASDGGQVRVKLVGGVTMKKGFFEVVGNVVNNEAIKAHAIIDLGENLDLSLVDFVVEKSRDPQFSNIF</sequence>
<dbReference type="PANTHER" id="PTHR15114:SF1">
    <property type="entry name" value="REPLICATION PROTEIN A 14 KDA SUBUNIT"/>
    <property type="match status" value="1"/>
</dbReference>
<gene>
    <name evidence="4" type="ORF">PHLGIDRAFT_17705</name>
</gene>
<accession>A0A0C3SE22</accession>
<evidence type="ECO:0000256" key="2">
    <source>
        <dbReference type="ARBA" id="ARBA00009761"/>
    </source>
</evidence>
<dbReference type="EMBL" id="KN840440">
    <property type="protein sequence ID" value="KIP12337.1"/>
    <property type="molecule type" value="Genomic_DNA"/>
</dbReference>
<dbReference type="GO" id="GO:0006284">
    <property type="term" value="P:base-excision repair"/>
    <property type="evidence" value="ECO:0007669"/>
    <property type="project" value="TreeGrafter"/>
</dbReference>
<dbReference type="GO" id="GO:0035861">
    <property type="term" value="C:site of double-strand break"/>
    <property type="evidence" value="ECO:0007669"/>
    <property type="project" value="TreeGrafter"/>
</dbReference>
<dbReference type="Pfam" id="PF08661">
    <property type="entry name" value="Rep_fac-A_3"/>
    <property type="match status" value="1"/>
</dbReference>
<dbReference type="OrthoDB" id="188186at2759"/>
<dbReference type="HOGENOM" id="CLU_141922_1_1_1"/>
<dbReference type="GO" id="GO:0006289">
    <property type="term" value="P:nucleotide-excision repair"/>
    <property type="evidence" value="ECO:0007669"/>
    <property type="project" value="TreeGrafter"/>
</dbReference>
<dbReference type="InterPro" id="IPR012340">
    <property type="entry name" value="NA-bd_OB-fold"/>
</dbReference>
<dbReference type="GO" id="GO:0000724">
    <property type="term" value="P:double-strand break repair via homologous recombination"/>
    <property type="evidence" value="ECO:0007669"/>
    <property type="project" value="TreeGrafter"/>
</dbReference>
<reference evidence="4 5" key="1">
    <citation type="journal article" date="2014" name="PLoS Genet.">
        <title>Analysis of the Phlebiopsis gigantea genome, transcriptome and secretome provides insight into its pioneer colonization strategies of wood.</title>
        <authorList>
            <person name="Hori C."/>
            <person name="Ishida T."/>
            <person name="Igarashi K."/>
            <person name="Samejima M."/>
            <person name="Suzuki H."/>
            <person name="Master E."/>
            <person name="Ferreira P."/>
            <person name="Ruiz-Duenas F.J."/>
            <person name="Held B."/>
            <person name="Canessa P."/>
            <person name="Larrondo L.F."/>
            <person name="Schmoll M."/>
            <person name="Druzhinina I.S."/>
            <person name="Kubicek C.P."/>
            <person name="Gaskell J.A."/>
            <person name="Kersten P."/>
            <person name="St John F."/>
            <person name="Glasner J."/>
            <person name="Sabat G."/>
            <person name="Splinter BonDurant S."/>
            <person name="Syed K."/>
            <person name="Yadav J."/>
            <person name="Mgbeahuruike A.C."/>
            <person name="Kovalchuk A."/>
            <person name="Asiegbu F.O."/>
            <person name="Lackner G."/>
            <person name="Hoffmeister D."/>
            <person name="Rencoret J."/>
            <person name="Gutierrez A."/>
            <person name="Sun H."/>
            <person name="Lindquist E."/>
            <person name="Barry K."/>
            <person name="Riley R."/>
            <person name="Grigoriev I.V."/>
            <person name="Henrissat B."/>
            <person name="Kues U."/>
            <person name="Berka R.M."/>
            <person name="Martinez A.T."/>
            <person name="Covert S.F."/>
            <person name="Blanchette R.A."/>
            <person name="Cullen D."/>
        </authorList>
    </citation>
    <scope>NUCLEOTIDE SEQUENCE [LARGE SCALE GENOMIC DNA]</scope>
    <source>
        <strain evidence="4 5">11061_1 CR5-6</strain>
    </source>
</reference>
<comment type="subcellular location">
    <subcellularLocation>
        <location evidence="1">Nucleus</location>
    </subcellularLocation>
</comment>
<name>A0A0C3SE22_PHLG1</name>
<dbReference type="SUPFAM" id="SSF50249">
    <property type="entry name" value="Nucleic acid-binding proteins"/>
    <property type="match status" value="1"/>
</dbReference>
<dbReference type="Proteomes" id="UP000053257">
    <property type="component" value="Unassembled WGS sequence"/>
</dbReference>
<dbReference type="GO" id="GO:0006298">
    <property type="term" value="P:mismatch repair"/>
    <property type="evidence" value="ECO:0007669"/>
    <property type="project" value="TreeGrafter"/>
</dbReference>
<dbReference type="Gene3D" id="2.40.50.140">
    <property type="entry name" value="Nucleic acid-binding proteins"/>
    <property type="match status" value="1"/>
</dbReference>
<evidence type="ECO:0000313" key="5">
    <source>
        <dbReference type="Proteomes" id="UP000053257"/>
    </source>
</evidence>
<dbReference type="STRING" id="745531.A0A0C3SE22"/>
<proteinExistence type="inferred from homology"/>
<comment type="similarity">
    <text evidence="2">Belongs to the replication factor A protein 3 family.</text>
</comment>
<dbReference type="AlphaFoldDB" id="A0A0C3SE22"/>
<keyword evidence="5" id="KW-1185">Reference proteome</keyword>
<dbReference type="PANTHER" id="PTHR15114">
    <property type="entry name" value="REPLICATION PROTEIN A3"/>
    <property type="match status" value="1"/>
</dbReference>
<protein>
    <recommendedName>
        <fullName evidence="6">Replication factor A protein 3</fullName>
    </recommendedName>
</protein>
<dbReference type="GO" id="GO:0003697">
    <property type="term" value="F:single-stranded DNA binding"/>
    <property type="evidence" value="ECO:0007669"/>
    <property type="project" value="TreeGrafter"/>
</dbReference>
<evidence type="ECO:0008006" key="6">
    <source>
        <dbReference type="Google" id="ProtNLM"/>
    </source>
</evidence>